<evidence type="ECO:0000313" key="1">
    <source>
        <dbReference type="EMBL" id="MDI9873380.1"/>
    </source>
</evidence>
<evidence type="ECO:0000313" key="2">
    <source>
        <dbReference type="Proteomes" id="UP001225761"/>
    </source>
</evidence>
<dbReference type="Proteomes" id="UP001225761">
    <property type="component" value="Unassembled WGS sequence"/>
</dbReference>
<dbReference type="RefSeq" id="WP_283380541.1">
    <property type="nucleotide sequence ID" value="NZ_JASHIE010000001.1"/>
</dbReference>
<protein>
    <recommendedName>
        <fullName evidence="3">DUF4397 domain-containing protein</fullName>
    </recommendedName>
</protein>
<keyword evidence="2" id="KW-1185">Reference proteome</keyword>
<proteinExistence type="predicted"/>
<name>A0ABT6YWX0_9BACT</name>
<sequence>MKNLIQKYFVTVRALQIILFVAVTSAVSLGQNLGCNFKPGTITLNLTGQSQGTNIVTYIVLVDGGNIIKYKSALNATTIDNVAVGSYKAVAITWDNSQANAPVVEVGLNLNNVDHCWKSTAVDMSICDCNTTTNSITVPISAGVNPQYVLTNGRGVIQSIQSSTTFSGLTNDVYNVYVACGIGTKPNLLVGSNIKLVTTSDLCEPIPLPYVVCVAECAPVICMPMTVMKLVK</sequence>
<organism evidence="1 2">
    <name type="scientific">Flectobacillus rivi</name>
    <dbReference type="NCBI Taxonomy" id="2984209"/>
    <lineage>
        <taxon>Bacteria</taxon>
        <taxon>Pseudomonadati</taxon>
        <taxon>Bacteroidota</taxon>
        <taxon>Cytophagia</taxon>
        <taxon>Cytophagales</taxon>
        <taxon>Flectobacillaceae</taxon>
        <taxon>Flectobacillus</taxon>
    </lineage>
</organism>
<accession>A0ABT6YWX0</accession>
<reference evidence="1 2" key="1">
    <citation type="submission" date="2023-05" db="EMBL/GenBank/DDBJ databases">
        <title>Novel species of genus Flectobacillus isolated from stream in China.</title>
        <authorList>
            <person name="Lu H."/>
        </authorList>
    </citation>
    <scope>NUCLEOTIDE SEQUENCE [LARGE SCALE GENOMIC DNA]</scope>
    <source>
        <strain evidence="1 2">LFS242W</strain>
    </source>
</reference>
<gene>
    <name evidence="1" type="ORF">QM481_02520</name>
</gene>
<evidence type="ECO:0008006" key="3">
    <source>
        <dbReference type="Google" id="ProtNLM"/>
    </source>
</evidence>
<dbReference type="EMBL" id="JASHIE010000001">
    <property type="protein sequence ID" value="MDI9873380.1"/>
    <property type="molecule type" value="Genomic_DNA"/>
</dbReference>
<comment type="caution">
    <text evidence="1">The sequence shown here is derived from an EMBL/GenBank/DDBJ whole genome shotgun (WGS) entry which is preliminary data.</text>
</comment>